<evidence type="ECO:0000313" key="7">
    <source>
        <dbReference type="Proteomes" id="UP001310594"/>
    </source>
</evidence>
<feature type="region of interest" description="Disordered" evidence="4">
    <location>
        <begin position="532"/>
        <end position="702"/>
    </location>
</feature>
<feature type="region of interest" description="Disordered" evidence="4">
    <location>
        <begin position="865"/>
        <end position="1267"/>
    </location>
</feature>
<feature type="compositionally biased region" description="Basic and acidic residues" evidence="4">
    <location>
        <begin position="900"/>
        <end position="922"/>
    </location>
</feature>
<feature type="compositionally biased region" description="Gly residues" evidence="4">
    <location>
        <begin position="807"/>
        <end position="817"/>
    </location>
</feature>
<comment type="subcellular location">
    <subcellularLocation>
        <location evidence="1">Nucleus</location>
    </subcellularLocation>
</comment>
<organism evidence="6 7">
    <name type="scientific">Elasticomyces elasticus</name>
    <dbReference type="NCBI Taxonomy" id="574655"/>
    <lineage>
        <taxon>Eukaryota</taxon>
        <taxon>Fungi</taxon>
        <taxon>Dikarya</taxon>
        <taxon>Ascomycota</taxon>
        <taxon>Pezizomycotina</taxon>
        <taxon>Dothideomycetes</taxon>
        <taxon>Dothideomycetidae</taxon>
        <taxon>Mycosphaerellales</taxon>
        <taxon>Teratosphaeriaceae</taxon>
        <taxon>Elasticomyces</taxon>
    </lineage>
</organism>
<keyword evidence="3" id="KW-0539">Nucleus</keyword>
<feature type="region of interest" description="Disordered" evidence="4">
    <location>
        <begin position="1543"/>
        <end position="1617"/>
    </location>
</feature>
<reference evidence="6" key="1">
    <citation type="submission" date="2023-08" db="EMBL/GenBank/DDBJ databases">
        <title>Black Yeasts Isolated from many extreme environments.</title>
        <authorList>
            <person name="Coleine C."/>
            <person name="Stajich J.E."/>
            <person name="Selbmann L."/>
        </authorList>
    </citation>
    <scope>NUCLEOTIDE SEQUENCE</scope>
    <source>
        <strain evidence="6">CCFEE 5810</strain>
    </source>
</reference>
<feature type="compositionally biased region" description="Basic and acidic residues" evidence="4">
    <location>
        <begin position="831"/>
        <end position="845"/>
    </location>
</feature>
<evidence type="ECO:0000256" key="4">
    <source>
        <dbReference type="SAM" id="MobiDB-lite"/>
    </source>
</evidence>
<dbReference type="Proteomes" id="UP001310594">
    <property type="component" value="Unassembled WGS sequence"/>
</dbReference>
<dbReference type="Pfam" id="PF16755">
    <property type="entry name" value="Beta-prop_NUP159_NUP214"/>
    <property type="match status" value="1"/>
</dbReference>
<protein>
    <recommendedName>
        <fullName evidence="5">Nucleoporin Nup159/Nup146 N-terminal domain-containing protein</fullName>
    </recommendedName>
</protein>
<dbReference type="EMBL" id="JAVRQU010000025">
    <property type="protein sequence ID" value="KAK5690455.1"/>
    <property type="molecule type" value="Genomic_DNA"/>
</dbReference>
<feature type="compositionally biased region" description="Low complexity" evidence="4">
    <location>
        <begin position="633"/>
        <end position="649"/>
    </location>
</feature>
<dbReference type="GO" id="GO:0017056">
    <property type="term" value="F:structural constituent of nuclear pore"/>
    <property type="evidence" value="ECO:0007669"/>
    <property type="project" value="TreeGrafter"/>
</dbReference>
<dbReference type="Gene3D" id="2.130.10.10">
    <property type="entry name" value="YVTN repeat-like/Quinoprotein amine dehydrogenase"/>
    <property type="match status" value="1"/>
</dbReference>
<feature type="compositionally biased region" description="Low complexity" evidence="4">
    <location>
        <begin position="532"/>
        <end position="615"/>
    </location>
</feature>
<feature type="domain" description="Nucleoporin Nup159/Nup146 N-terminal" evidence="5">
    <location>
        <begin position="44"/>
        <end position="442"/>
    </location>
</feature>
<accession>A0AAN7VX78</accession>
<feature type="compositionally biased region" description="Basic and acidic residues" evidence="4">
    <location>
        <begin position="1091"/>
        <end position="1107"/>
    </location>
</feature>
<proteinExistence type="predicted"/>
<dbReference type="GO" id="GO:0006606">
    <property type="term" value="P:protein import into nucleus"/>
    <property type="evidence" value="ECO:0007669"/>
    <property type="project" value="TreeGrafter"/>
</dbReference>
<feature type="compositionally biased region" description="Low complexity" evidence="4">
    <location>
        <begin position="1128"/>
        <end position="1143"/>
    </location>
</feature>
<feature type="compositionally biased region" description="Polar residues" evidence="4">
    <location>
        <begin position="1150"/>
        <end position="1205"/>
    </location>
</feature>
<feature type="compositionally biased region" description="Basic and acidic residues" evidence="4">
    <location>
        <begin position="993"/>
        <end position="1005"/>
    </location>
</feature>
<feature type="region of interest" description="Disordered" evidence="4">
    <location>
        <begin position="798"/>
        <end position="846"/>
    </location>
</feature>
<dbReference type="GO" id="GO:0006405">
    <property type="term" value="P:RNA export from nucleus"/>
    <property type="evidence" value="ECO:0007669"/>
    <property type="project" value="TreeGrafter"/>
</dbReference>
<dbReference type="GO" id="GO:0008139">
    <property type="term" value="F:nuclear localization sequence binding"/>
    <property type="evidence" value="ECO:0007669"/>
    <property type="project" value="TreeGrafter"/>
</dbReference>
<evidence type="ECO:0000256" key="1">
    <source>
        <dbReference type="ARBA" id="ARBA00004123"/>
    </source>
</evidence>
<evidence type="ECO:0000259" key="5">
    <source>
        <dbReference type="Pfam" id="PF16755"/>
    </source>
</evidence>
<feature type="compositionally biased region" description="Polar residues" evidence="4">
    <location>
        <begin position="1576"/>
        <end position="1585"/>
    </location>
</feature>
<dbReference type="InterPro" id="IPR039462">
    <property type="entry name" value="Nup159/Nup146_N"/>
</dbReference>
<dbReference type="GO" id="GO:0005643">
    <property type="term" value="C:nuclear pore"/>
    <property type="evidence" value="ECO:0007669"/>
    <property type="project" value="TreeGrafter"/>
</dbReference>
<evidence type="ECO:0000256" key="2">
    <source>
        <dbReference type="ARBA" id="ARBA00022448"/>
    </source>
</evidence>
<comment type="caution">
    <text evidence="6">The sequence shown here is derived from an EMBL/GenBank/DDBJ whole genome shotgun (WGS) entry which is preliminary data.</text>
</comment>
<name>A0AAN7VX78_9PEZI</name>
<gene>
    <name evidence="6" type="ORF">LTR97_012323</name>
</gene>
<feature type="compositionally biased region" description="Gly residues" evidence="4">
    <location>
        <begin position="656"/>
        <end position="681"/>
    </location>
</feature>
<sequence length="1657" mass="169434">MATPTSTSAPDLDQLDTEHLSFHALAGETQLRLLPTPYPTEALPPPSASLLAIASTKGLVAAAGPEGLVIARTSTIRDAFKQSSGGSKTVDFKPELTIAVGRCSQVAFSSDEACLVVVAEQGGGLGVYDMNALLAGNKDPAFTVRTNGVGVRQLLPNPNPSSELAHMFGLVLETGQLLLADLSKQDLSKNAQGNPVFAEGVTSACWSRLGKQIVAGRSDGTAAQIDPKGEVKAEIPLPPKLPELAQNSPMALMSIYWLDTNEFLLIHTPTTPSSSGDSDGMMDESMPVDSVFHLASRPNPKSTVWRFANIIDPAPSLPGGGGRSPAHHFIQRLRDWPPGLDELLLSISTSSTDVGMLTKSSVPLNAQTPITGVFATTNGPDTHRAGLPLSLSDGMTDTSAVGMAVDLSGTELIPSPIPSDSEVQQSSVPLPGLWVLNHEGVLRVWWVVYSPSVREGKGYPDLVAAGGPRGLSQGTPAAGTGQVAASAGSGVGSGGFGGMAPPPAKSASPMGGSAFGAPSMGAKASPWAAQAPAGSASASPAPAAATPAFGASSMGAKPSPWGAQAPAGSGSASPAPAAATPAFGASSMGAKPSPWGAAPPSTTPAPAASTFGAPSKPSFGASSMGAKASPWGTAPATSASPVASPTAPAFGSTTPIGGGGGGGFGQVGGMGGKGSPWGAGPGSTVSSAGAGGTFGKPSTVGGSEVQASPFASAFGGKKENAVSPFATAGGTGSGLGGGGGDLSKQNPFAASANSGNKVSPFAAAAASGGGGGSFGSTATLGSFGSGGSMGVGSTGTFGMPSLHSNSTGGGSGSGSGFSFGRPSAPMSREGTMGEEKMAGQEKKTAEVGSEIKGLFSGGGFKLGSTFQADGSAREDGPPVNPATGKSFFGGGFGDALGEAVGEKKGPVTPVKKEPGSEDEGLKLSDIPAASTTPAGAPKVEEDPLKYKAKRFAGDLPPMDVPGGDGGEKEDDPLKYKAKRFAGDVPPVEDEEVRDSVEKTAEEDKPLAGSPAVDLGGFGGSEEGEVPAGPEDDDDEEWSEEDEGEDEDEDAEGEDEDAEGEDEDEDEDEGVQDQKGLSAFEARLHPASPTRPEQKEEESTTPATERKPTSTLPSFTPAGLPKHNVNFKPPVQESPRSPSPVRSVTGPAAMLQQQQKPSFGKPSTSSVFSQGSSYAQASKQQTSLFKQSKPQTKASPKPVTSKTSSVFDKPSPKGGSSKTASVFDKPSKPQTQSSPKRIAVPPAQLAKKSSPAPAKIEEPTAGELEDAEDARVKELLATEPEPRLELPEFLAHQDYVGESSKEGLGGQIEMVFRDVNSMIDTVGLNGHALQGFVKGQEGLKQFAAGKRGVETLEDEEGWTLDEGGELERLMLNDLWGKLDAGRLEQVPALLEDLAREAEELGRLKGKAGEMRRRIKGLTDPEQVEKIRGAPLSKEALGQQSELRMGVQKVQKCLGQVEEAMTLLRAELASTAAKSNATSNGAGVPTLEAVTNTILKLTAMMEKKSGDIDVLESQIRKLPNGIASLPKLDNDYEDQLVASLAGSKLLKGSPHSTPTASRSRMLANGDAPGMNAMLGRSRFSTPPSASRNGGRRSVMFSPEASRLGMSTSSMSGTPRRKMVDVTEAEVEAYRSKADQRRAVLGALRKEVERKGARVVRAEG</sequence>
<dbReference type="PANTHER" id="PTHR23193">
    <property type="entry name" value="NUCLEAR PORE COMPLEX PROTEIN NUP"/>
    <property type="match status" value="1"/>
</dbReference>
<keyword evidence="2" id="KW-0813">Transport</keyword>
<dbReference type="InterPro" id="IPR015943">
    <property type="entry name" value="WD40/YVTN_repeat-like_dom_sf"/>
</dbReference>
<dbReference type="SUPFAM" id="SSF117289">
    <property type="entry name" value="Nucleoporin domain"/>
    <property type="match status" value="1"/>
</dbReference>
<dbReference type="PANTHER" id="PTHR23193:SF23">
    <property type="entry name" value="NUCLEAR PORE COMPLEX PROTEIN NUP153"/>
    <property type="match status" value="1"/>
</dbReference>
<dbReference type="InterPro" id="IPR026054">
    <property type="entry name" value="Nucleoporin"/>
</dbReference>
<evidence type="ECO:0000313" key="6">
    <source>
        <dbReference type="EMBL" id="KAK5690455.1"/>
    </source>
</evidence>
<evidence type="ECO:0000256" key="3">
    <source>
        <dbReference type="ARBA" id="ARBA00023242"/>
    </source>
</evidence>
<feature type="compositionally biased region" description="Acidic residues" evidence="4">
    <location>
        <begin position="1021"/>
        <end position="1070"/>
    </location>
</feature>